<dbReference type="InterPro" id="IPR026992">
    <property type="entry name" value="DIOX_N"/>
</dbReference>
<dbReference type="PRINTS" id="PR00682">
    <property type="entry name" value="IPNSYNTHASE"/>
</dbReference>
<comment type="similarity">
    <text evidence="1 5">Belongs to the iron/ascorbate-dependent oxidoreductase family.</text>
</comment>
<evidence type="ECO:0000256" key="3">
    <source>
        <dbReference type="ARBA" id="ARBA00023002"/>
    </source>
</evidence>
<dbReference type="Gene3D" id="2.60.120.330">
    <property type="entry name" value="B-lactam Antibiotic, Isopenicillin N Synthase, Chain"/>
    <property type="match status" value="1"/>
</dbReference>
<dbReference type="HOGENOM" id="CLU_010119_6_3_1"/>
<keyword evidence="4 5" id="KW-0408">Iron</keyword>
<dbReference type="InterPro" id="IPR027443">
    <property type="entry name" value="IPNS-like_sf"/>
</dbReference>
<keyword evidence="3 5" id="KW-0560">Oxidoreductase</keyword>
<gene>
    <name evidence="7" type="ORF">PISMIDRAFT_685812</name>
</gene>
<keyword evidence="2 5" id="KW-0479">Metal-binding</keyword>
<evidence type="ECO:0000256" key="1">
    <source>
        <dbReference type="ARBA" id="ARBA00008056"/>
    </source>
</evidence>
<evidence type="ECO:0000256" key="4">
    <source>
        <dbReference type="ARBA" id="ARBA00023004"/>
    </source>
</evidence>
<reference evidence="8" key="2">
    <citation type="submission" date="2015-01" db="EMBL/GenBank/DDBJ databases">
        <title>Evolutionary Origins and Diversification of the Mycorrhizal Mutualists.</title>
        <authorList>
            <consortium name="DOE Joint Genome Institute"/>
            <consortium name="Mycorrhizal Genomics Consortium"/>
            <person name="Kohler A."/>
            <person name="Kuo A."/>
            <person name="Nagy L.G."/>
            <person name="Floudas D."/>
            <person name="Copeland A."/>
            <person name="Barry K.W."/>
            <person name="Cichocki N."/>
            <person name="Veneault-Fourrey C."/>
            <person name="LaButti K."/>
            <person name="Lindquist E.A."/>
            <person name="Lipzen A."/>
            <person name="Lundell T."/>
            <person name="Morin E."/>
            <person name="Murat C."/>
            <person name="Riley R."/>
            <person name="Ohm R."/>
            <person name="Sun H."/>
            <person name="Tunlid A."/>
            <person name="Henrissat B."/>
            <person name="Grigoriev I.V."/>
            <person name="Hibbett D.S."/>
            <person name="Martin F."/>
        </authorList>
    </citation>
    <scope>NUCLEOTIDE SEQUENCE [LARGE SCALE GENOMIC DNA]</scope>
    <source>
        <strain evidence="8">441</strain>
    </source>
</reference>
<dbReference type="InterPro" id="IPR044861">
    <property type="entry name" value="IPNS-like_FE2OG_OXY"/>
</dbReference>
<dbReference type="InterPro" id="IPR005123">
    <property type="entry name" value="Oxoglu/Fe-dep_dioxygenase_dom"/>
</dbReference>
<dbReference type="Pfam" id="PF03171">
    <property type="entry name" value="2OG-FeII_Oxy"/>
    <property type="match status" value="1"/>
</dbReference>
<proteinExistence type="inferred from homology"/>
<dbReference type="EMBL" id="KN833843">
    <property type="protein sequence ID" value="KIK16929.1"/>
    <property type="molecule type" value="Genomic_DNA"/>
</dbReference>
<dbReference type="Pfam" id="PF14226">
    <property type="entry name" value="DIOX_N"/>
    <property type="match status" value="1"/>
</dbReference>
<dbReference type="STRING" id="765257.A0A0C9YSK3"/>
<dbReference type="OrthoDB" id="288590at2759"/>
<organism evidence="7 8">
    <name type="scientific">Pisolithus microcarpus 441</name>
    <dbReference type="NCBI Taxonomy" id="765257"/>
    <lineage>
        <taxon>Eukaryota</taxon>
        <taxon>Fungi</taxon>
        <taxon>Dikarya</taxon>
        <taxon>Basidiomycota</taxon>
        <taxon>Agaricomycotina</taxon>
        <taxon>Agaricomycetes</taxon>
        <taxon>Agaricomycetidae</taxon>
        <taxon>Boletales</taxon>
        <taxon>Sclerodermatineae</taxon>
        <taxon>Pisolithaceae</taxon>
        <taxon>Pisolithus</taxon>
    </lineage>
</organism>
<evidence type="ECO:0000256" key="5">
    <source>
        <dbReference type="RuleBase" id="RU003682"/>
    </source>
</evidence>
<dbReference type="SUPFAM" id="SSF51197">
    <property type="entry name" value="Clavaminate synthase-like"/>
    <property type="match status" value="1"/>
</dbReference>
<evidence type="ECO:0000313" key="7">
    <source>
        <dbReference type="EMBL" id="KIK16929.1"/>
    </source>
</evidence>
<keyword evidence="8" id="KW-1185">Reference proteome</keyword>
<dbReference type="PROSITE" id="PS51471">
    <property type="entry name" value="FE2OG_OXY"/>
    <property type="match status" value="1"/>
</dbReference>
<evidence type="ECO:0000313" key="8">
    <source>
        <dbReference type="Proteomes" id="UP000054018"/>
    </source>
</evidence>
<name>A0A0C9YSK3_9AGAM</name>
<reference evidence="7 8" key="1">
    <citation type="submission" date="2014-04" db="EMBL/GenBank/DDBJ databases">
        <authorList>
            <consortium name="DOE Joint Genome Institute"/>
            <person name="Kuo A."/>
            <person name="Kohler A."/>
            <person name="Costa M.D."/>
            <person name="Nagy L.G."/>
            <person name="Floudas D."/>
            <person name="Copeland A."/>
            <person name="Barry K.W."/>
            <person name="Cichocki N."/>
            <person name="Veneault-Fourrey C."/>
            <person name="LaButti K."/>
            <person name="Lindquist E.A."/>
            <person name="Lipzen A."/>
            <person name="Lundell T."/>
            <person name="Morin E."/>
            <person name="Murat C."/>
            <person name="Sun H."/>
            <person name="Tunlid A."/>
            <person name="Henrissat B."/>
            <person name="Grigoriev I.V."/>
            <person name="Hibbett D.S."/>
            <person name="Martin F."/>
            <person name="Nordberg H.P."/>
            <person name="Cantor M.N."/>
            <person name="Hua S.X."/>
        </authorList>
    </citation>
    <scope>NUCLEOTIDE SEQUENCE [LARGE SCALE GENOMIC DNA]</scope>
    <source>
        <strain evidence="7 8">441</strain>
    </source>
</reference>
<dbReference type="PANTHER" id="PTHR10209">
    <property type="entry name" value="OXIDOREDUCTASE, 2OG-FE II OXYGENASE FAMILY PROTEIN"/>
    <property type="match status" value="1"/>
</dbReference>
<dbReference type="PANTHER" id="PTHR10209:SF804">
    <property type="entry name" value="FE2OG DIOXYGENASE DOMAIN-CONTAINING PROTEIN"/>
    <property type="match status" value="1"/>
</dbReference>
<protein>
    <recommendedName>
        <fullName evidence="6">Fe2OG dioxygenase domain-containing protein</fullName>
    </recommendedName>
</protein>
<evidence type="ECO:0000256" key="2">
    <source>
        <dbReference type="ARBA" id="ARBA00022723"/>
    </source>
</evidence>
<sequence>MSLAETTASVNGAFDSIPIIDIGHASTHEERAALARQIRDACMNVGFFYIRNHGIPEETIDEVLSAMKTFFSLPLEMKMKLYHRQSVHVRGYEPLLDSNVDPANRGDLYESFVIGGEELVPKEYDDEKVHDDSMLIKNLWPSEPAGFREAFLSYCHAALSVGKVLHRLFALALDLPETSFDDKLQHCQIMRGLHYPPQTGPEDDRIIGFGAHSDFQCFTILWQEPGIQALQVLNSEKKWINATPIPGTLVINIGDLLSRWTNNIFRSTVHRVINRSGVCRYSIPLFFGLDTHVEVEPLSSCVSSERPAKYERISSGEYVQKLMQEMYRRSFTASDDAARHDDGR</sequence>
<accession>A0A0C9YSK3</accession>
<dbReference type="GO" id="GO:0016491">
    <property type="term" value="F:oxidoreductase activity"/>
    <property type="evidence" value="ECO:0007669"/>
    <property type="project" value="UniProtKB-KW"/>
</dbReference>
<dbReference type="GO" id="GO:0046872">
    <property type="term" value="F:metal ion binding"/>
    <property type="evidence" value="ECO:0007669"/>
    <property type="project" value="UniProtKB-KW"/>
</dbReference>
<evidence type="ECO:0000259" key="6">
    <source>
        <dbReference type="PROSITE" id="PS51471"/>
    </source>
</evidence>
<dbReference type="Proteomes" id="UP000054018">
    <property type="component" value="Unassembled WGS sequence"/>
</dbReference>
<feature type="domain" description="Fe2OG dioxygenase" evidence="6">
    <location>
        <begin position="183"/>
        <end position="289"/>
    </location>
</feature>
<dbReference type="AlphaFoldDB" id="A0A0C9YSK3"/>